<evidence type="ECO:0000256" key="1">
    <source>
        <dbReference type="SAM" id="Phobius"/>
    </source>
</evidence>
<dbReference type="Pfam" id="PF01476">
    <property type="entry name" value="LysM"/>
    <property type="match status" value="1"/>
</dbReference>
<keyword evidence="1" id="KW-0812">Transmembrane</keyword>
<dbReference type="Pfam" id="PF12974">
    <property type="entry name" value="Phosphonate-bd"/>
    <property type="match status" value="1"/>
</dbReference>
<proteinExistence type="predicted"/>
<dbReference type="Gene3D" id="3.10.350.10">
    <property type="entry name" value="LysM domain"/>
    <property type="match status" value="1"/>
</dbReference>
<dbReference type="SUPFAM" id="SSF54106">
    <property type="entry name" value="LysM domain"/>
    <property type="match status" value="1"/>
</dbReference>
<dbReference type="EMBL" id="JBHPBY010000332">
    <property type="protein sequence ID" value="MFC1852564.1"/>
    <property type="molecule type" value="Genomic_DNA"/>
</dbReference>
<name>A0ABV6Z285_UNCC1</name>
<dbReference type="Proteomes" id="UP001594351">
    <property type="component" value="Unassembled WGS sequence"/>
</dbReference>
<reference evidence="3 4" key="1">
    <citation type="submission" date="2024-09" db="EMBL/GenBank/DDBJ databases">
        <title>Laminarin stimulates single cell rates of sulfate reduction while oxygen inhibits transcriptomic activity in coastal marine sediment.</title>
        <authorList>
            <person name="Lindsay M."/>
            <person name="Orcutt B."/>
            <person name="Emerson D."/>
            <person name="Stepanauskas R."/>
            <person name="D'Angelo T."/>
        </authorList>
    </citation>
    <scope>NUCLEOTIDE SEQUENCE [LARGE SCALE GENOMIC DNA]</scope>
    <source>
        <strain evidence="3">SAG AM-311-K15</strain>
    </source>
</reference>
<feature type="transmembrane region" description="Helical" evidence="1">
    <location>
        <begin position="12"/>
        <end position="32"/>
    </location>
</feature>
<keyword evidence="1" id="KW-1133">Transmembrane helix</keyword>
<dbReference type="CDD" id="cd00118">
    <property type="entry name" value="LysM"/>
    <property type="match status" value="1"/>
</dbReference>
<keyword evidence="1" id="KW-0472">Membrane</keyword>
<accession>A0ABV6Z285</accession>
<dbReference type="InterPro" id="IPR036779">
    <property type="entry name" value="LysM_dom_sf"/>
</dbReference>
<comment type="caution">
    <text evidence="3">The sequence shown here is derived from an EMBL/GenBank/DDBJ whole genome shotgun (WGS) entry which is preliminary data.</text>
</comment>
<evidence type="ECO:0000313" key="3">
    <source>
        <dbReference type="EMBL" id="MFC1852564.1"/>
    </source>
</evidence>
<dbReference type="Gene3D" id="3.40.190.10">
    <property type="entry name" value="Periplasmic binding protein-like II"/>
    <property type="match status" value="2"/>
</dbReference>
<protein>
    <submittedName>
        <fullName evidence="3">PhnD/SsuA/transferrin family substrate-binding protein</fullName>
    </submittedName>
</protein>
<feature type="domain" description="LysM" evidence="2">
    <location>
        <begin position="408"/>
        <end position="455"/>
    </location>
</feature>
<organism evidence="3 4">
    <name type="scientific">candidate division CSSED10-310 bacterium</name>
    <dbReference type="NCBI Taxonomy" id="2855610"/>
    <lineage>
        <taxon>Bacteria</taxon>
        <taxon>Bacteria division CSSED10-310</taxon>
    </lineage>
</organism>
<evidence type="ECO:0000259" key="2">
    <source>
        <dbReference type="PROSITE" id="PS51782"/>
    </source>
</evidence>
<evidence type="ECO:0000313" key="4">
    <source>
        <dbReference type="Proteomes" id="UP001594351"/>
    </source>
</evidence>
<dbReference type="PROSITE" id="PS51782">
    <property type="entry name" value="LYSM"/>
    <property type="match status" value="1"/>
</dbReference>
<dbReference type="InterPro" id="IPR018392">
    <property type="entry name" value="LysM"/>
</dbReference>
<sequence length="490" mass="54799">MRGTKRYSIIKNVFTIVVIFSIFFLVVLSSGAQKKSDKHYVVYFNPDVTVKDPLTAVSAMKPFTDYVGKKLGIVIEPHYFIKQVDLERFLDTNAVSFGIFSQVFIVENFKKRNFEPICIVINDGESFYRKVILVRKDSPHETLEDLKGKILASTALGEDNVPFLNKVVFQGEIDVRTHFSEVKIVDSANSAIMAVLYKQAEAADTNYWNFLTLQELNPRVGRELKSIYTSAQTPLPGLVVFKDRVSDELRQRTIDEMVIMHNSPTGSQAMLAFSVEAWIPATIEKWDATARLMNLDLKTGRPLAEEPTQVATLVKETEKTVPEKKIEPVASLTFKRIVALENDEKSKVQLTVTIEPGKTTVKPESVKAEYKLSTGEAGTINLVQTKANTFSGAIPLPAFEATADRKKIKYTIKSGDTLGKIAKKFLGSSRKYMAIASINNIKNPHVIYVGTELTIMSGEYSGVDINYKIMAQDQTGKNYKSGAKFKSVMR</sequence>
<gene>
    <name evidence="3" type="ORF">ACFL27_20395</name>
</gene>
<keyword evidence="4" id="KW-1185">Reference proteome</keyword>
<dbReference type="SMART" id="SM00257">
    <property type="entry name" value="LysM"/>
    <property type="match status" value="1"/>
</dbReference>
<dbReference type="SUPFAM" id="SSF53850">
    <property type="entry name" value="Periplasmic binding protein-like II"/>
    <property type="match status" value="1"/>
</dbReference>